<proteinExistence type="predicted"/>
<dbReference type="NCBIfam" id="TIGR00271">
    <property type="entry name" value="uncharacterized hydrophobic domain"/>
    <property type="match status" value="1"/>
</dbReference>
<evidence type="ECO:0000256" key="1">
    <source>
        <dbReference type="SAM" id="Phobius"/>
    </source>
</evidence>
<feature type="transmembrane region" description="Helical" evidence="1">
    <location>
        <begin position="170"/>
        <end position="189"/>
    </location>
</feature>
<feature type="transmembrane region" description="Helical" evidence="1">
    <location>
        <begin position="304"/>
        <end position="321"/>
    </location>
</feature>
<feature type="transmembrane region" description="Helical" evidence="1">
    <location>
        <begin position="135"/>
        <end position="158"/>
    </location>
</feature>
<dbReference type="Pfam" id="PF04087">
    <property type="entry name" value="DUF389"/>
    <property type="match status" value="1"/>
</dbReference>
<evidence type="ECO:0000313" key="2">
    <source>
        <dbReference type="EMBL" id="MFA0790888.1"/>
    </source>
</evidence>
<sequence>MKYVEIIASAGSKNTISAIAKKVKALDFRVGVLGEDGMQQMRMLVDDNNLQETLDTLQTVLGAQPTIRIVVLPVYADLPKKKDEPKDEKVSSSIIRESLYQEVARGARLDSNYILLVILATTVAAIGLIENNVAVVIGAMVIAPLLGPNLALSLGTALGDGKLMLNSIKTLFIGILIAIGMSVVIGLLWPGQFHNHEIMSRTNASLDSIALALASGAAATLSLTTGLSGVLVGVMVAVALLPPAVTMGIMLGNGQMHLASGAGLLLAINIVCVNLASKSIFLFKGIRPRTWIEKKKANKAMMRYILGWISTLTALLTFIFFRGSS</sequence>
<name>A0ABV4NNA3_9GAMM</name>
<keyword evidence="1" id="KW-0812">Transmembrane</keyword>
<feature type="transmembrane region" description="Helical" evidence="1">
    <location>
        <begin position="258"/>
        <end position="283"/>
    </location>
</feature>
<protein>
    <submittedName>
        <fullName evidence="2">TIGR00341 family protein</fullName>
    </submittedName>
</protein>
<accession>A0ABV4NNA3</accession>
<dbReference type="RefSeq" id="WP_299587761.1">
    <property type="nucleotide sequence ID" value="NZ_JBGMEL010000008.1"/>
</dbReference>
<dbReference type="NCBIfam" id="TIGR00341">
    <property type="entry name" value="TIGR00341 family protein"/>
    <property type="match status" value="1"/>
</dbReference>
<organism evidence="2 3">
    <name type="scientific">Microbulbifer echini</name>
    <dbReference type="NCBI Taxonomy" id="1529067"/>
    <lineage>
        <taxon>Bacteria</taxon>
        <taxon>Pseudomonadati</taxon>
        <taxon>Pseudomonadota</taxon>
        <taxon>Gammaproteobacteria</taxon>
        <taxon>Cellvibrionales</taxon>
        <taxon>Microbulbiferaceae</taxon>
        <taxon>Microbulbifer</taxon>
    </lineage>
</organism>
<dbReference type="EMBL" id="JBGMEL010000008">
    <property type="protein sequence ID" value="MFA0790888.1"/>
    <property type="molecule type" value="Genomic_DNA"/>
</dbReference>
<feature type="transmembrane region" description="Helical" evidence="1">
    <location>
        <begin position="113"/>
        <end position="129"/>
    </location>
</feature>
<evidence type="ECO:0000313" key="3">
    <source>
        <dbReference type="Proteomes" id="UP001569414"/>
    </source>
</evidence>
<dbReference type="PANTHER" id="PTHR20992:SF9">
    <property type="entry name" value="AT15442P-RELATED"/>
    <property type="match status" value="1"/>
</dbReference>
<feature type="transmembrane region" description="Helical" evidence="1">
    <location>
        <begin position="204"/>
        <end position="223"/>
    </location>
</feature>
<gene>
    <name evidence="2" type="ORF">ACCI51_10065</name>
</gene>
<keyword evidence="1" id="KW-1133">Transmembrane helix</keyword>
<keyword evidence="1" id="KW-0472">Membrane</keyword>
<dbReference type="PANTHER" id="PTHR20992">
    <property type="entry name" value="AT15442P-RELATED"/>
    <property type="match status" value="1"/>
</dbReference>
<comment type="caution">
    <text evidence="2">The sequence shown here is derived from an EMBL/GenBank/DDBJ whole genome shotgun (WGS) entry which is preliminary data.</text>
</comment>
<feature type="transmembrane region" description="Helical" evidence="1">
    <location>
        <begin position="230"/>
        <end position="252"/>
    </location>
</feature>
<dbReference type="InterPro" id="IPR005240">
    <property type="entry name" value="DUF389"/>
</dbReference>
<keyword evidence="3" id="KW-1185">Reference proteome</keyword>
<dbReference type="Proteomes" id="UP001569414">
    <property type="component" value="Unassembled WGS sequence"/>
</dbReference>
<reference evidence="2 3" key="1">
    <citation type="submission" date="2024-08" db="EMBL/GenBank/DDBJ databases">
        <authorList>
            <person name="Ishaq N."/>
        </authorList>
    </citation>
    <scope>NUCLEOTIDE SEQUENCE [LARGE SCALE GENOMIC DNA]</scope>
    <source>
        <strain evidence="2 3">JCM 30400</strain>
    </source>
</reference>